<protein>
    <submittedName>
        <fullName evidence="2">Uncharacterized protein</fullName>
    </submittedName>
</protein>
<keyword evidence="1" id="KW-0732">Signal</keyword>
<dbReference type="AlphaFoldDB" id="A0A3D8YGT2"/>
<comment type="caution">
    <text evidence="2">The sequence shown here is derived from an EMBL/GenBank/DDBJ whole genome shotgun (WGS) entry which is preliminary data.</text>
</comment>
<dbReference type="PROSITE" id="PS51257">
    <property type="entry name" value="PROKAR_LIPOPROTEIN"/>
    <property type="match status" value="1"/>
</dbReference>
<dbReference type="SUPFAM" id="SSF50998">
    <property type="entry name" value="Quinoprotein alcohol dehydrogenase-like"/>
    <property type="match status" value="1"/>
</dbReference>
<dbReference type="RefSeq" id="WP_115829358.1">
    <property type="nucleotide sequence ID" value="NZ_QNUL01000002.1"/>
</dbReference>
<dbReference type="Gene3D" id="2.60.40.2340">
    <property type="match status" value="1"/>
</dbReference>
<keyword evidence="3" id="KW-1185">Reference proteome</keyword>
<dbReference type="Proteomes" id="UP000256373">
    <property type="component" value="Unassembled WGS sequence"/>
</dbReference>
<evidence type="ECO:0000313" key="2">
    <source>
        <dbReference type="EMBL" id="REA63609.1"/>
    </source>
</evidence>
<dbReference type="OrthoDB" id="1022664at2"/>
<name>A0A3D8YGT2_9BACT</name>
<sequence>MKRSYIYQTACWLGCMILLFSCEQADLNKGVTARKGLMNFSVAVPNQPTEYAATVAGPYRDGDTITVKVPSTEEHPLDPSQLKPFASLDHNSIIEPALGGIMDFTKPVHIKVTNSDGSVARFIVKVVPSLPKTVFSKLWFKTSDVLGIKRTNISGLAVAGEYLLVADFNGGATGPDNGIRVLNKNTGELVKSIAPPTTYCMQVTADDAGHFIINRYNIYSAGFVVYYYDNVDSEPKQILNYTAAAGCPVNLGRKVSVIGNLKNGKAFVYATTNGNNSIYYWEFLDGVALKQEPTIMRYAAAEAWTFAAVQRKSLDPNSEHYFTYCNYNAADPNLTQGSRFVSFTPDMEVTAMAKQNHYYKVLGFDTFTLQGEEFTSMLTQGYYAWDATHVKVFQTKDPTRFSLLPGAGGYSDFMLFESEAYGGTNYNRYGDIVADVRGDEIYFYATMATNAVTTSGIMVYKMKYNKP</sequence>
<feature type="chain" id="PRO_5017786604" evidence="1">
    <location>
        <begin position="26"/>
        <end position="467"/>
    </location>
</feature>
<gene>
    <name evidence="2" type="ORF">DSL64_03980</name>
</gene>
<evidence type="ECO:0000313" key="3">
    <source>
        <dbReference type="Proteomes" id="UP000256373"/>
    </source>
</evidence>
<feature type="signal peptide" evidence="1">
    <location>
        <begin position="1"/>
        <end position="25"/>
    </location>
</feature>
<dbReference type="InterPro" id="IPR011047">
    <property type="entry name" value="Quinoprotein_ADH-like_sf"/>
</dbReference>
<accession>A0A3D8YGT2</accession>
<proteinExistence type="predicted"/>
<organism evidence="2 3">
    <name type="scientific">Dyadobacter luteus</name>
    <dbReference type="NCBI Taxonomy" id="2259619"/>
    <lineage>
        <taxon>Bacteria</taxon>
        <taxon>Pseudomonadati</taxon>
        <taxon>Bacteroidota</taxon>
        <taxon>Cytophagia</taxon>
        <taxon>Cytophagales</taxon>
        <taxon>Spirosomataceae</taxon>
        <taxon>Dyadobacter</taxon>
    </lineage>
</organism>
<evidence type="ECO:0000256" key="1">
    <source>
        <dbReference type="SAM" id="SignalP"/>
    </source>
</evidence>
<dbReference type="EMBL" id="QNUL01000002">
    <property type="protein sequence ID" value="REA63609.1"/>
    <property type="molecule type" value="Genomic_DNA"/>
</dbReference>
<reference evidence="2 3" key="1">
    <citation type="submission" date="2018-07" db="EMBL/GenBank/DDBJ databases">
        <title>Dyadobacter roseus sp. nov., isolated from rose rhizosphere soil.</title>
        <authorList>
            <person name="Chen L."/>
        </authorList>
    </citation>
    <scope>NUCLEOTIDE SEQUENCE [LARGE SCALE GENOMIC DNA]</scope>
    <source>
        <strain evidence="2 3">RS19</strain>
    </source>
</reference>